<organism evidence="2">
    <name type="scientific">Vibrio cyclitrophicus</name>
    <dbReference type="NCBI Taxonomy" id="47951"/>
    <lineage>
        <taxon>Bacteria</taxon>
        <taxon>Pseudomonadati</taxon>
        <taxon>Pseudomonadota</taxon>
        <taxon>Gammaproteobacteria</taxon>
        <taxon>Vibrionales</taxon>
        <taxon>Vibrionaceae</taxon>
        <taxon>Vibrio</taxon>
    </lineage>
</organism>
<accession>A0A7Z1MLN0</accession>
<reference evidence="2" key="2">
    <citation type="journal article" date="2018" name="Nature">
        <title>A major lineage of non-tailed dsDNA viruses as unrecognized killers of marine bacteria.</title>
        <authorList>
            <person name="Kauffman K.M."/>
            <person name="Hussain F.A."/>
            <person name="Yang J."/>
            <person name="Arevalo P."/>
            <person name="Brown J.M."/>
            <person name="Chang W.K."/>
            <person name="VanInsberghe D."/>
            <person name="Elsherbini J."/>
            <person name="Sharma R.S."/>
            <person name="Cutler M.B."/>
            <person name="Kelly L."/>
            <person name="Polz M.F."/>
        </authorList>
    </citation>
    <scope>NUCLEOTIDE SEQUENCE</scope>
    <source>
        <strain evidence="2">10N.222.46.E12</strain>
    </source>
</reference>
<feature type="signal peptide" evidence="1">
    <location>
        <begin position="1"/>
        <end position="23"/>
    </location>
</feature>
<gene>
    <name evidence="2" type="ORF">BCS90_11355</name>
</gene>
<protein>
    <recommendedName>
        <fullName evidence="3">PepSY domain-containing protein</fullName>
    </recommendedName>
</protein>
<comment type="caution">
    <text evidence="2">The sequence shown here is derived from an EMBL/GenBank/DDBJ whole genome shotgun (WGS) entry which is preliminary data.</text>
</comment>
<reference evidence="2" key="1">
    <citation type="submission" date="2016-07" db="EMBL/GenBank/DDBJ databases">
        <authorList>
            <person name="Kauffman K."/>
            <person name="Arevalo P."/>
            <person name="Polz M.F."/>
        </authorList>
    </citation>
    <scope>NUCLEOTIDE SEQUENCE</scope>
    <source>
        <strain evidence="2">10N.222.46.E12</strain>
    </source>
</reference>
<evidence type="ECO:0008006" key="3">
    <source>
        <dbReference type="Google" id="ProtNLM"/>
    </source>
</evidence>
<sequence>MNSKFAFFLVASMSFTVSVSVVASESVQEGEGSLNQQSLSQLVEQHGDKTIGGYERMNEDGNIEQSIYSVSVLLVDGAVKADLQDSEPVN</sequence>
<evidence type="ECO:0000313" key="2">
    <source>
        <dbReference type="EMBL" id="PMP31582.1"/>
    </source>
</evidence>
<name>A0A7Z1MLN0_9VIBR</name>
<keyword evidence="1" id="KW-0732">Signal</keyword>
<feature type="chain" id="PRO_5030515101" description="PepSY domain-containing protein" evidence="1">
    <location>
        <begin position="24"/>
        <end position="90"/>
    </location>
</feature>
<proteinExistence type="predicted"/>
<dbReference type="AlphaFoldDB" id="A0A7Z1MLN0"/>
<dbReference type="EMBL" id="MDBS01000017">
    <property type="protein sequence ID" value="PMP31582.1"/>
    <property type="molecule type" value="Genomic_DNA"/>
</dbReference>
<evidence type="ECO:0000256" key="1">
    <source>
        <dbReference type="SAM" id="SignalP"/>
    </source>
</evidence>